<feature type="transmembrane region" description="Helical" evidence="5">
    <location>
        <begin position="62"/>
        <end position="81"/>
    </location>
</feature>
<feature type="transmembrane region" description="Helical" evidence="5">
    <location>
        <begin position="34"/>
        <end position="50"/>
    </location>
</feature>
<dbReference type="Pfam" id="PF04932">
    <property type="entry name" value="Wzy_C"/>
    <property type="match status" value="1"/>
</dbReference>
<feature type="transmembrane region" description="Helical" evidence="5">
    <location>
        <begin position="174"/>
        <end position="190"/>
    </location>
</feature>
<organism evidence="7 8">
    <name type="scientific">Bathymodiolus azoricus thioautotrophic gill symbiont</name>
    <dbReference type="NCBI Taxonomy" id="235205"/>
    <lineage>
        <taxon>Bacteria</taxon>
        <taxon>Pseudomonadati</taxon>
        <taxon>Pseudomonadota</taxon>
        <taxon>Gammaproteobacteria</taxon>
        <taxon>sulfur-oxidizing symbionts</taxon>
    </lineage>
</organism>
<keyword evidence="7" id="KW-0436">Ligase</keyword>
<evidence type="ECO:0000313" key="7">
    <source>
        <dbReference type="EMBL" id="SEH71628.1"/>
    </source>
</evidence>
<gene>
    <name evidence="7" type="ORF">BAZSYMA_ACONTIG11215_1</name>
</gene>
<dbReference type="Proteomes" id="UP000198988">
    <property type="component" value="Unassembled WGS sequence"/>
</dbReference>
<name>A0A1H6KIC3_9GAMM</name>
<dbReference type="OrthoDB" id="8576060at2"/>
<dbReference type="AlphaFoldDB" id="A0A1H6KIC3"/>
<feature type="transmembrane region" description="Helical" evidence="5">
    <location>
        <begin position="150"/>
        <end position="167"/>
    </location>
</feature>
<feature type="transmembrane region" description="Helical" evidence="5">
    <location>
        <begin position="119"/>
        <end position="138"/>
    </location>
</feature>
<dbReference type="GO" id="GO:0016874">
    <property type="term" value="F:ligase activity"/>
    <property type="evidence" value="ECO:0007669"/>
    <property type="project" value="UniProtKB-KW"/>
</dbReference>
<feature type="transmembrane region" description="Helical" evidence="5">
    <location>
        <begin position="196"/>
        <end position="212"/>
    </location>
</feature>
<dbReference type="PANTHER" id="PTHR37422">
    <property type="entry name" value="TEICHURONIC ACID BIOSYNTHESIS PROTEIN TUAE"/>
    <property type="match status" value="1"/>
</dbReference>
<keyword evidence="3 5" id="KW-1133">Transmembrane helix</keyword>
<comment type="subcellular location">
    <subcellularLocation>
        <location evidence="1">Membrane</location>
        <topology evidence="1">Multi-pass membrane protein</topology>
    </subcellularLocation>
</comment>
<dbReference type="InterPro" id="IPR051533">
    <property type="entry name" value="WaaL-like"/>
</dbReference>
<evidence type="ECO:0000256" key="3">
    <source>
        <dbReference type="ARBA" id="ARBA00022989"/>
    </source>
</evidence>
<feature type="transmembrane region" description="Helical" evidence="5">
    <location>
        <begin position="224"/>
        <end position="244"/>
    </location>
</feature>
<dbReference type="InterPro" id="IPR007016">
    <property type="entry name" value="O-antigen_ligase-rel_domated"/>
</dbReference>
<evidence type="ECO:0000313" key="8">
    <source>
        <dbReference type="Proteomes" id="UP000198988"/>
    </source>
</evidence>
<feature type="domain" description="O-antigen ligase-related" evidence="6">
    <location>
        <begin position="181"/>
        <end position="339"/>
    </location>
</feature>
<dbReference type="GO" id="GO:0016020">
    <property type="term" value="C:membrane"/>
    <property type="evidence" value="ECO:0007669"/>
    <property type="project" value="UniProtKB-SubCell"/>
</dbReference>
<keyword evidence="4 5" id="KW-0472">Membrane</keyword>
<accession>A0A1H6KIC3</accession>
<evidence type="ECO:0000259" key="6">
    <source>
        <dbReference type="Pfam" id="PF04932"/>
    </source>
</evidence>
<protein>
    <submittedName>
        <fullName evidence="7">O-antigen ligase-related</fullName>
    </submittedName>
</protein>
<sequence length="406" mass="45687">MSETYSGKRYSNFVNVLLFLFPIGIINFKTSGDLILFLLMLMGIYAIFTTKINPFKHPKLKLFSVLSVAYFGVIILSILMSEKPLELLHFTNRDLAFLFAPLIALAIYKTDIDFNRLILAMKLSLIMIGGYILYQHLINGVITDWRLSRGITPSLTMMMLVFSWVNINYENKYSLLLTAISSILAINVIILADQRGTFLGLMILTILFIYLNRKPTINQHRNKIFIMALILTVASLLSAHPKLINKFSKGVDNVESWVTKQKASTESSTSVIRLEMYKGGLLAAKEKPLFGYGYRNTTGPASKFTNSQNLSGPISMYNHLHNTFINTLVFGGSIALIIVLALFFLPLKKFWQTYKAKNNTEYAILGTLLMSGYIILSSTNGMLGGVAENAFFVLFLSIFLPKIIKK</sequence>
<dbReference type="EMBL" id="CDSC02000132">
    <property type="protein sequence ID" value="SEH71628.1"/>
    <property type="molecule type" value="Genomic_DNA"/>
</dbReference>
<keyword evidence="2 5" id="KW-0812">Transmembrane</keyword>
<feature type="transmembrane region" description="Helical" evidence="5">
    <location>
        <begin position="12"/>
        <end position="28"/>
    </location>
</feature>
<dbReference type="RefSeq" id="WP_090715299.1">
    <property type="nucleotide sequence ID" value="NZ_CDSC02000132.1"/>
</dbReference>
<feature type="transmembrane region" description="Helical" evidence="5">
    <location>
        <begin position="87"/>
        <end position="107"/>
    </location>
</feature>
<reference evidence="8" key="1">
    <citation type="submission" date="2016-06" db="EMBL/GenBank/DDBJ databases">
        <authorList>
            <person name="Petersen J."/>
            <person name="Sayavedra L."/>
        </authorList>
    </citation>
    <scope>NUCLEOTIDE SEQUENCE [LARGE SCALE GENOMIC DNA]</scope>
    <source>
        <strain evidence="8">BazSymA</strain>
    </source>
</reference>
<feature type="transmembrane region" description="Helical" evidence="5">
    <location>
        <begin position="324"/>
        <end position="347"/>
    </location>
</feature>
<evidence type="ECO:0000256" key="2">
    <source>
        <dbReference type="ARBA" id="ARBA00022692"/>
    </source>
</evidence>
<evidence type="ECO:0000256" key="4">
    <source>
        <dbReference type="ARBA" id="ARBA00023136"/>
    </source>
</evidence>
<feature type="transmembrane region" description="Helical" evidence="5">
    <location>
        <begin position="382"/>
        <end position="400"/>
    </location>
</feature>
<proteinExistence type="predicted"/>
<evidence type="ECO:0000256" key="1">
    <source>
        <dbReference type="ARBA" id="ARBA00004141"/>
    </source>
</evidence>
<feature type="transmembrane region" description="Helical" evidence="5">
    <location>
        <begin position="359"/>
        <end position="376"/>
    </location>
</feature>
<dbReference type="PANTHER" id="PTHR37422:SF17">
    <property type="entry name" value="O-ANTIGEN LIGASE"/>
    <property type="match status" value="1"/>
</dbReference>
<evidence type="ECO:0000256" key="5">
    <source>
        <dbReference type="SAM" id="Phobius"/>
    </source>
</evidence>